<name>A0AAF3EYH7_9BILA</name>
<protein>
    <submittedName>
        <fullName evidence="3">Uncharacterized protein</fullName>
    </submittedName>
</protein>
<reference evidence="3" key="1">
    <citation type="submission" date="2024-02" db="UniProtKB">
        <authorList>
            <consortium name="WormBaseParasite"/>
        </authorList>
    </citation>
    <scope>IDENTIFICATION</scope>
</reference>
<evidence type="ECO:0000313" key="2">
    <source>
        <dbReference type="Proteomes" id="UP000887575"/>
    </source>
</evidence>
<evidence type="ECO:0000313" key="3">
    <source>
        <dbReference type="WBParaSite" id="MBELARI_LOCUS19278"/>
    </source>
</evidence>
<dbReference type="AlphaFoldDB" id="A0AAF3EYH7"/>
<keyword evidence="1" id="KW-0732">Signal</keyword>
<dbReference type="PANTHER" id="PTHR36944">
    <property type="entry name" value="PROTEIN CBG02791-RELATED"/>
    <property type="match status" value="1"/>
</dbReference>
<dbReference type="Proteomes" id="UP000887575">
    <property type="component" value="Unassembled WGS sequence"/>
</dbReference>
<evidence type="ECO:0000256" key="1">
    <source>
        <dbReference type="SAM" id="SignalP"/>
    </source>
</evidence>
<keyword evidence="2" id="KW-1185">Reference proteome</keyword>
<organism evidence="2 3">
    <name type="scientific">Mesorhabditis belari</name>
    <dbReference type="NCBI Taxonomy" id="2138241"/>
    <lineage>
        <taxon>Eukaryota</taxon>
        <taxon>Metazoa</taxon>
        <taxon>Ecdysozoa</taxon>
        <taxon>Nematoda</taxon>
        <taxon>Chromadorea</taxon>
        <taxon>Rhabditida</taxon>
        <taxon>Rhabditina</taxon>
        <taxon>Rhabditomorpha</taxon>
        <taxon>Rhabditoidea</taxon>
        <taxon>Rhabditidae</taxon>
        <taxon>Mesorhabditinae</taxon>
        <taxon>Mesorhabditis</taxon>
    </lineage>
</organism>
<dbReference type="PANTHER" id="PTHR36944:SF3">
    <property type="entry name" value="PROTEIN CBG10961"/>
    <property type="match status" value="1"/>
</dbReference>
<dbReference type="WBParaSite" id="MBELARI_LOCUS19278">
    <property type="protein sequence ID" value="MBELARI_LOCUS19278"/>
    <property type="gene ID" value="MBELARI_LOCUS19278"/>
</dbReference>
<accession>A0AAF3EYH7</accession>
<sequence>MYRALLIVGILLVTAESISRHHHRRRSLPDDQSSEMMTKVISPSCELLCEAQWKSDFQIYYDKMYDSGYYDIPLDPAVISSKSDLVTFCRLTEQKYNCLKTQCKITDFPWTPERHICKLHADNFKASITCFKKTKDIVHDDCSSLCDRLTPRISPAEKRFIENRKLPRQAVKEFERQNSACLFVACHRLCHEKVIEHKCYPSERAKALETVAEYYDEYMRKEFEIFALPDHNLLFSSLCRRITPDEDEEEFVTGNASYNNRTMNRLINGVKIVIQTIENKEQDEE</sequence>
<proteinExistence type="predicted"/>
<feature type="signal peptide" evidence="1">
    <location>
        <begin position="1"/>
        <end position="15"/>
    </location>
</feature>
<feature type="chain" id="PRO_5041983562" evidence="1">
    <location>
        <begin position="16"/>
        <end position="285"/>
    </location>
</feature>